<sequence length="245" mass="27860">MRHKFTHNSSISDKRKLNKTLQLLQKILRGLCLVLGCWLIFTTITLVSASSKPVDALFVLGGSIRREIYVAQQAKQNPQIPILISRGSLEPCIRLIFQRESADLQNVWLENCANSTFDNFYYGIPILKRWGVHKVKLISSPSHFPRAKWMAQILLGAQGIWVEPEVVKEKGRPANREYWWKTAFDITRSLLWAVVSQFIQPQCSHITQLTDVDMQRWERQGFVCERQGGLGSKGGRGQGGRGVGK</sequence>
<dbReference type="CDD" id="cd06259">
    <property type="entry name" value="YdcF-like"/>
    <property type="match status" value="1"/>
</dbReference>
<protein>
    <recommendedName>
        <fullName evidence="1">DUF218 domain-containing protein</fullName>
    </recommendedName>
</protein>
<organism evidence="2 3">
    <name type="scientific">Anabaenopsis circularis NIES-21</name>
    <dbReference type="NCBI Taxonomy" id="1085406"/>
    <lineage>
        <taxon>Bacteria</taxon>
        <taxon>Bacillati</taxon>
        <taxon>Cyanobacteriota</taxon>
        <taxon>Cyanophyceae</taxon>
        <taxon>Nostocales</taxon>
        <taxon>Nodulariaceae</taxon>
        <taxon>Anabaenopsis</taxon>
    </lineage>
</organism>
<dbReference type="EMBL" id="AP018174">
    <property type="protein sequence ID" value="BAY18856.1"/>
    <property type="molecule type" value="Genomic_DNA"/>
</dbReference>
<dbReference type="InterPro" id="IPR003848">
    <property type="entry name" value="DUF218"/>
</dbReference>
<reference evidence="2 3" key="1">
    <citation type="submission" date="2017-06" db="EMBL/GenBank/DDBJ databases">
        <title>Genome sequencing of cyanobaciteial culture collection at National Institute for Environmental Studies (NIES).</title>
        <authorList>
            <person name="Hirose Y."/>
            <person name="Shimura Y."/>
            <person name="Fujisawa T."/>
            <person name="Nakamura Y."/>
            <person name="Kawachi M."/>
        </authorList>
    </citation>
    <scope>NUCLEOTIDE SEQUENCE [LARGE SCALE GENOMIC DNA]</scope>
    <source>
        <strain evidence="2 3">NIES-21</strain>
    </source>
</reference>
<name>A0A1Z4GNE0_9CYAN</name>
<evidence type="ECO:0000313" key="2">
    <source>
        <dbReference type="EMBL" id="BAY18856.1"/>
    </source>
</evidence>
<feature type="domain" description="DUF218" evidence="1">
    <location>
        <begin position="55"/>
        <end position="162"/>
    </location>
</feature>
<gene>
    <name evidence="2" type="ORF">NIES21_47100</name>
</gene>
<dbReference type="OrthoDB" id="508612at2"/>
<proteinExistence type="predicted"/>
<keyword evidence="3" id="KW-1185">Reference proteome</keyword>
<evidence type="ECO:0000313" key="3">
    <source>
        <dbReference type="Proteomes" id="UP000218287"/>
    </source>
</evidence>
<dbReference type="Proteomes" id="UP000218287">
    <property type="component" value="Chromosome"/>
</dbReference>
<accession>A0A1Z4GNE0</accession>
<dbReference type="Pfam" id="PF02698">
    <property type="entry name" value="DUF218"/>
    <property type="match status" value="1"/>
</dbReference>
<evidence type="ECO:0000259" key="1">
    <source>
        <dbReference type="Pfam" id="PF02698"/>
    </source>
</evidence>
<dbReference type="AlphaFoldDB" id="A0A1Z4GNE0"/>